<feature type="chain" id="PRO_5006774285" description="Carboxylic ester hydrolase" evidence="3">
    <location>
        <begin position="19"/>
        <end position="552"/>
    </location>
</feature>
<dbReference type="Proteomes" id="UP000054988">
    <property type="component" value="Unassembled WGS sequence"/>
</dbReference>
<dbReference type="AlphaFoldDB" id="A0A0W0FPE0"/>
<evidence type="ECO:0000313" key="6">
    <source>
        <dbReference type="Proteomes" id="UP000054988"/>
    </source>
</evidence>
<accession>A0A0W0FPE0</accession>
<dbReference type="PROSITE" id="PS00122">
    <property type="entry name" value="CARBOXYLESTERASE_B_1"/>
    <property type="match status" value="1"/>
</dbReference>
<evidence type="ECO:0000256" key="2">
    <source>
        <dbReference type="ARBA" id="ARBA00022801"/>
    </source>
</evidence>
<feature type="domain" description="Carboxylesterase type B" evidence="4">
    <location>
        <begin position="60"/>
        <end position="520"/>
    </location>
</feature>
<feature type="signal peptide" evidence="3">
    <location>
        <begin position="1"/>
        <end position="18"/>
    </location>
</feature>
<dbReference type="PANTHER" id="PTHR45570">
    <property type="entry name" value="CARBOXYLIC ESTER HYDROLASE"/>
    <property type="match status" value="1"/>
</dbReference>
<dbReference type="ESTHER" id="monro-v2xmw1">
    <property type="family name" value="Fungal_carboxylesterase_lipase"/>
</dbReference>
<organism evidence="5 6">
    <name type="scientific">Moniliophthora roreri</name>
    <name type="common">Frosty pod rot fungus</name>
    <name type="synonym">Monilia roreri</name>
    <dbReference type="NCBI Taxonomy" id="221103"/>
    <lineage>
        <taxon>Eukaryota</taxon>
        <taxon>Fungi</taxon>
        <taxon>Dikarya</taxon>
        <taxon>Basidiomycota</taxon>
        <taxon>Agaricomycotina</taxon>
        <taxon>Agaricomycetes</taxon>
        <taxon>Agaricomycetidae</taxon>
        <taxon>Agaricales</taxon>
        <taxon>Marasmiineae</taxon>
        <taxon>Marasmiaceae</taxon>
        <taxon>Moniliophthora</taxon>
    </lineage>
</organism>
<dbReference type="InterPro" id="IPR002018">
    <property type="entry name" value="CarbesteraseB"/>
</dbReference>
<comment type="caution">
    <text evidence="5">The sequence shown here is derived from an EMBL/GenBank/DDBJ whole genome shotgun (WGS) entry which is preliminary data.</text>
</comment>
<gene>
    <name evidence="5" type="ORF">WG66_9205</name>
</gene>
<dbReference type="InterPro" id="IPR019826">
    <property type="entry name" value="Carboxylesterase_B_AS"/>
</dbReference>
<evidence type="ECO:0000256" key="3">
    <source>
        <dbReference type="RuleBase" id="RU361235"/>
    </source>
</evidence>
<proteinExistence type="inferred from homology"/>
<sequence>MFALSLAFSLLLLSSTLAAPTAQTSPAQSKDFWCQIPYMKHFLLCPRAPVNGLSIRTPIGTAQGTFASGVNRFAVEYASADRWAPSSLVGTWQLPNNSSDPTTLPLACPQHDMDSSSFSEDCLSMILYVPPFLNPGSKAPVLVWMHGGSFIVGSATGPGLDGANLAMSTGSIVAVIQYRLGALGFLAPDGSVNLGLKDAVNALQFLKDNIAPFGGDASKITIAGQSSGANMVRALLAVPSAQSLFRSAILQSDPMNYGFLSTGVQQILVNSFNGLINCAATDSACHNSLSLDAIINAQMTVYSTGQQLDPAAGLAQPIRVVKDGSFITSPLDSTAAFPSVNKPVLISTVKNEAATQIYNGFPELPEGAFEDVCANVLGSDRTTTIVQSSYYNAIPLSDGTIDARVQLEKVGTDQMWKCAGWTFARNWVQHGGKAFVGVYTAGSTYPGINEATSVCSQSGYVCHEGDIQIVFGTVPNPTSAQSALISEVQQRYKAFLQDGNPNGPGLSPWAQASTTNVNPLNLGGVGGPITEGSCTPSFWGAAVKYDYQVYGL</sequence>
<dbReference type="SUPFAM" id="SSF53474">
    <property type="entry name" value="alpha/beta-Hydrolases"/>
    <property type="match status" value="1"/>
</dbReference>
<keyword evidence="3" id="KW-0732">Signal</keyword>
<dbReference type="EC" id="3.1.1.-" evidence="3"/>
<keyword evidence="2 3" id="KW-0378">Hydrolase</keyword>
<dbReference type="EMBL" id="LATX01001774">
    <property type="protein sequence ID" value="KTB38238.1"/>
    <property type="molecule type" value="Genomic_DNA"/>
</dbReference>
<dbReference type="Gene3D" id="3.40.50.1820">
    <property type="entry name" value="alpha/beta hydrolase"/>
    <property type="match status" value="1"/>
</dbReference>
<reference evidence="5 6" key="1">
    <citation type="submission" date="2015-12" db="EMBL/GenBank/DDBJ databases">
        <title>Draft genome sequence of Moniliophthora roreri, the causal agent of frosty pod rot of cacao.</title>
        <authorList>
            <person name="Aime M.C."/>
            <person name="Diaz-Valderrama J.R."/>
            <person name="Kijpornyongpan T."/>
            <person name="Phillips-Mora W."/>
        </authorList>
    </citation>
    <scope>NUCLEOTIDE SEQUENCE [LARGE SCALE GENOMIC DNA]</scope>
    <source>
        <strain evidence="5 6">MCA 2952</strain>
    </source>
</reference>
<dbReference type="InterPro" id="IPR029058">
    <property type="entry name" value="AB_hydrolase_fold"/>
</dbReference>
<evidence type="ECO:0000313" key="5">
    <source>
        <dbReference type="EMBL" id="KTB38238.1"/>
    </source>
</evidence>
<dbReference type="eggNOG" id="KOG1516">
    <property type="taxonomic scope" value="Eukaryota"/>
</dbReference>
<evidence type="ECO:0000256" key="1">
    <source>
        <dbReference type="ARBA" id="ARBA00005964"/>
    </source>
</evidence>
<dbReference type="Pfam" id="PF00135">
    <property type="entry name" value="COesterase"/>
    <property type="match status" value="1"/>
</dbReference>
<dbReference type="PANTHER" id="PTHR45570:SF1">
    <property type="entry name" value="CARBOXYLIC ESTER HYDROLASE"/>
    <property type="match status" value="1"/>
</dbReference>
<dbReference type="GO" id="GO:0016787">
    <property type="term" value="F:hydrolase activity"/>
    <property type="evidence" value="ECO:0007669"/>
    <property type="project" value="UniProtKB-KW"/>
</dbReference>
<evidence type="ECO:0000259" key="4">
    <source>
        <dbReference type="Pfam" id="PF00135"/>
    </source>
</evidence>
<comment type="similarity">
    <text evidence="1 3">Belongs to the type-B carboxylesterase/lipase family.</text>
</comment>
<protein>
    <recommendedName>
        <fullName evidence="3">Carboxylic ester hydrolase</fullName>
        <ecNumber evidence="3">3.1.1.-</ecNumber>
    </recommendedName>
</protein>
<name>A0A0W0FPE0_MONRR</name>